<gene>
    <name evidence="2" type="ORF">DH2020_035243</name>
</gene>
<comment type="caution">
    <text evidence="2">The sequence shown here is derived from an EMBL/GenBank/DDBJ whole genome shotgun (WGS) entry which is preliminary data.</text>
</comment>
<dbReference type="InterPro" id="IPR043502">
    <property type="entry name" value="DNA/RNA_pol_sf"/>
</dbReference>
<dbReference type="Pfam" id="PF13456">
    <property type="entry name" value="RVT_3"/>
    <property type="match status" value="1"/>
</dbReference>
<dbReference type="InterPro" id="IPR002156">
    <property type="entry name" value="RNaseH_domain"/>
</dbReference>
<dbReference type="EMBL" id="JABTTQ020001492">
    <property type="protein sequence ID" value="KAK6131016.1"/>
    <property type="molecule type" value="Genomic_DNA"/>
</dbReference>
<evidence type="ECO:0000313" key="3">
    <source>
        <dbReference type="Proteomes" id="UP001318860"/>
    </source>
</evidence>
<proteinExistence type="predicted"/>
<dbReference type="CDD" id="cd01650">
    <property type="entry name" value="RT_nLTR_like"/>
    <property type="match status" value="1"/>
</dbReference>
<protein>
    <recommendedName>
        <fullName evidence="1">Reverse transcriptase domain-containing protein</fullName>
    </recommendedName>
</protein>
<name>A0ABR0V7Q9_REHGL</name>
<evidence type="ECO:0000313" key="2">
    <source>
        <dbReference type="EMBL" id="KAK6131016.1"/>
    </source>
</evidence>
<dbReference type="InterPro" id="IPR000477">
    <property type="entry name" value="RT_dom"/>
</dbReference>
<dbReference type="Pfam" id="PF00078">
    <property type="entry name" value="RVT_1"/>
    <property type="match status" value="1"/>
</dbReference>
<accession>A0ABR0V7Q9</accession>
<dbReference type="InterPro" id="IPR026960">
    <property type="entry name" value="RVT-Znf"/>
</dbReference>
<dbReference type="SUPFAM" id="SSF56672">
    <property type="entry name" value="DNA/RNA polymerases"/>
    <property type="match status" value="1"/>
</dbReference>
<sequence>MNLKLNAPYTKKEIITALKHMHPYKSPGPDGMSPVFFKKFWNIVGSDVLHFVLNFLNNGAFDIKSNFTHIVLIPKINKPVLVSQFRPISLCNVVYKLASKAISLRLRDTLPHIISESQSAFIPGRLITDNVLLAYEIHHHMRTKLSSKTGLMSIKLDMSKAFDRVEWIFLRQTLLALGYDLKFVDCIMRCVSSVSFSFLLNGCEFGSLKPDRGIRQGDPLSPYLFIICSEIFSCILQDLQKSNKLHGIAVSRSAPSISHLFFADDTLLLGHATIDEARYFRFAINLYEKISGQQINLDKSGIVFCESVNASLANTISSVLGIKIVEGHNKYLGLPSIAGRNKRELFAHIKDRIWRRIQGWNDRSLSKARKEILIKSVLQSIPVYAMSCFRLSVSLISDIHSMIGSYWWGSNPDKKKIHWVSWTSLTRAKTQGGLGFKDLRIFNLAMLGKQAWRLLTQPSSLLARVLQAKYYPSSSFMGARLGNRPSWTWRSIMEGRRLLLVGCRKQIYSGRTTRIWGDRWIPKPPSFTSSSTSDLLPRNSTVNMLFNASGNHWNTTLINRIFPEDEARLIQKLPVSLMAQNDKWTWHFSKSGKYTVKSAYHTILTHTTFFPESNSISSSSSGPDPIWKKLWKFKIPSRILHFAWRFLTDSLPSPSNLERRGIVNQHLCSLCRSTDSSLTHLFFLCPISANVWYIAGLSEVIHTFTHPVADIWARNLLSNSPSHVGEFFLALCNAIWYARNLQIFDDSSTQSHILVAGVSHMLHSFRAANSWPERDSLSHRSTIFDKAPRGTHIFFDGAMFHSREIVRHWNICSRFEKVILFMVWRKFREFPTPSLRNLLPCMEALLLTHHLQLNAASIIGDSVSVLLAAKKDADIEQACLSIFEDIWHFISSNQYVSLFWISRNFNSITHELAQFAKHSSSVTTSWEDTPNFLSHSMLDDFQQ</sequence>
<keyword evidence="3" id="KW-1185">Reference proteome</keyword>
<dbReference type="PANTHER" id="PTHR33116">
    <property type="entry name" value="REVERSE TRANSCRIPTASE ZINC-BINDING DOMAIN-CONTAINING PROTEIN-RELATED-RELATED"/>
    <property type="match status" value="1"/>
</dbReference>
<evidence type="ECO:0000259" key="1">
    <source>
        <dbReference type="PROSITE" id="PS50878"/>
    </source>
</evidence>
<dbReference type="Proteomes" id="UP001318860">
    <property type="component" value="Unassembled WGS sequence"/>
</dbReference>
<dbReference type="Pfam" id="PF13966">
    <property type="entry name" value="zf-RVT"/>
    <property type="match status" value="1"/>
</dbReference>
<dbReference type="PANTHER" id="PTHR33116:SF86">
    <property type="entry name" value="REVERSE TRANSCRIPTASE DOMAIN-CONTAINING PROTEIN"/>
    <property type="match status" value="1"/>
</dbReference>
<dbReference type="PROSITE" id="PS50878">
    <property type="entry name" value="RT_POL"/>
    <property type="match status" value="1"/>
</dbReference>
<feature type="domain" description="Reverse transcriptase" evidence="1">
    <location>
        <begin position="54"/>
        <end position="324"/>
    </location>
</feature>
<reference evidence="2 3" key="1">
    <citation type="journal article" date="2021" name="Comput. Struct. Biotechnol. J.">
        <title>De novo genome assembly of the potent medicinal plant Rehmannia glutinosa using nanopore technology.</title>
        <authorList>
            <person name="Ma L."/>
            <person name="Dong C."/>
            <person name="Song C."/>
            <person name="Wang X."/>
            <person name="Zheng X."/>
            <person name="Niu Y."/>
            <person name="Chen S."/>
            <person name="Feng W."/>
        </authorList>
    </citation>
    <scope>NUCLEOTIDE SEQUENCE [LARGE SCALE GENOMIC DNA]</scope>
    <source>
        <strain evidence="2">DH-2019</strain>
    </source>
</reference>
<organism evidence="2 3">
    <name type="scientific">Rehmannia glutinosa</name>
    <name type="common">Chinese foxglove</name>
    <dbReference type="NCBI Taxonomy" id="99300"/>
    <lineage>
        <taxon>Eukaryota</taxon>
        <taxon>Viridiplantae</taxon>
        <taxon>Streptophyta</taxon>
        <taxon>Embryophyta</taxon>
        <taxon>Tracheophyta</taxon>
        <taxon>Spermatophyta</taxon>
        <taxon>Magnoliopsida</taxon>
        <taxon>eudicotyledons</taxon>
        <taxon>Gunneridae</taxon>
        <taxon>Pentapetalae</taxon>
        <taxon>asterids</taxon>
        <taxon>lamiids</taxon>
        <taxon>Lamiales</taxon>
        <taxon>Orobanchaceae</taxon>
        <taxon>Rehmannieae</taxon>
        <taxon>Rehmannia</taxon>
    </lineage>
</organism>